<comment type="similarity">
    <text evidence="1">Belongs to the 'phage' integrase family.</text>
</comment>
<dbReference type="Pfam" id="PF26003">
    <property type="entry name" value="Integrase_N_phage"/>
    <property type="match status" value="1"/>
</dbReference>
<evidence type="ECO:0000313" key="6">
    <source>
        <dbReference type="EMBL" id="MBE1612146.1"/>
    </source>
</evidence>
<evidence type="ECO:0000256" key="4">
    <source>
        <dbReference type="SAM" id="MobiDB-lite"/>
    </source>
</evidence>
<dbReference type="EMBL" id="JADBEM010000001">
    <property type="protein sequence ID" value="MBE1612146.1"/>
    <property type="molecule type" value="Genomic_DNA"/>
</dbReference>
<dbReference type="AlphaFoldDB" id="A0A927N4E9"/>
<keyword evidence="3" id="KW-0233">DNA recombination</keyword>
<evidence type="ECO:0000259" key="5">
    <source>
        <dbReference type="PROSITE" id="PS51898"/>
    </source>
</evidence>
<evidence type="ECO:0000256" key="3">
    <source>
        <dbReference type="ARBA" id="ARBA00023172"/>
    </source>
</evidence>
<dbReference type="InterPro" id="IPR002104">
    <property type="entry name" value="Integrase_catalytic"/>
</dbReference>
<proteinExistence type="inferred from homology"/>
<dbReference type="Pfam" id="PF00589">
    <property type="entry name" value="Phage_integrase"/>
    <property type="match status" value="1"/>
</dbReference>
<evidence type="ECO:0000256" key="1">
    <source>
        <dbReference type="ARBA" id="ARBA00008857"/>
    </source>
</evidence>
<dbReference type="Gene3D" id="1.10.150.130">
    <property type="match status" value="1"/>
</dbReference>
<organism evidence="6 7">
    <name type="scientific">Actinopolymorpha pittospori</name>
    <dbReference type="NCBI Taxonomy" id="648752"/>
    <lineage>
        <taxon>Bacteria</taxon>
        <taxon>Bacillati</taxon>
        <taxon>Actinomycetota</taxon>
        <taxon>Actinomycetes</taxon>
        <taxon>Propionibacteriales</taxon>
        <taxon>Actinopolymorphaceae</taxon>
        <taxon>Actinopolymorpha</taxon>
    </lineage>
</organism>
<feature type="region of interest" description="Disordered" evidence="4">
    <location>
        <begin position="1"/>
        <end position="23"/>
    </location>
</feature>
<feature type="domain" description="Tyr recombinase" evidence="5">
    <location>
        <begin position="158"/>
        <end position="342"/>
    </location>
</feature>
<dbReference type="PANTHER" id="PTHR30349">
    <property type="entry name" value="PHAGE INTEGRASE-RELATED"/>
    <property type="match status" value="1"/>
</dbReference>
<dbReference type="SUPFAM" id="SSF56349">
    <property type="entry name" value="DNA breaking-rejoining enzymes"/>
    <property type="match status" value="1"/>
</dbReference>
<comment type="caution">
    <text evidence="6">The sequence shown here is derived from an EMBL/GenBank/DDBJ whole genome shotgun (WGS) entry which is preliminary data.</text>
</comment>
<protein>
    <submittedName>
        <fullName evidence="6">Integrase</fullName>
    </submittedName>
</protein>
<reference evidence="6" key="1">
    <citation type="submission" date="2020-10" db="EMBL/GenBank/DDBJ databases">
        <title>Sequencing the genomes of 1000 actinobacteria strains.</title>
        <authorList>
            <person name="Klenk H.-P."/>
        </authorList>
    </citation>
    <scope>NUCLEOTIDE SEQUENCE</scope>
    <source>
        <strain evidence="6">DSM 45354</strain>
    </source>
</reference>
<gene>
    <name evidence="6" type="ORF">HEB94_008994</name>
</gene>
<evidence type="ECO:0000313" key="7">
    <source>
        <dbReference type="Proteomes" id="UP000638648"/>
    </source>
</evidence>
<accession>A0A927N4E9</accession>
<keyword evidence="7" id="KW-1185">Reference proteome</keyword>
<keyword evidence="2" id="KW-0238">DNA-binding</keyword>
<dbReference type="PROSITE" id="PS51898">
    <property type="entry name" value="TYR_RECOMBINASE"/>
    <property type="match status" value="1"/>
</dbReference>
<dbReference type="RefSeq" id="WP_192755244.1">
    <property type="nucleotide sequence ID" value="NZ_BAABJL010000091.1"/>
</dbReference>
<dbReference type="PANTHER" id="PTHR30349:SF64">
    <property type="entry name" value="PROPHAGE INTEGRASE INTD-RELATED"/>
    <property type="match status" value="1"/>
</dbReference>
<dbReference type="InterPro" id="IPR050090">
    <property type="entry name" value="Tyrosine_recombinase_XerCD"/>
</dbReference>
<dbReference type="InterPro" id="IPR011010">
    <property type="entry name" value="DNA_brk_join_enz"/>
</dbReference>
<dbReference type="Proteomes" id="UP000638648">
    <property type="component" value="Unassembled WGS sequence"/>
</dbReference>
<dbReference type="GO" id="GO:0015074">
    <property type="term" value="P:DNA integration"/>
    <property type="evidence" value="ECO:0007669"/>
    <property type="project" value="InterPro"/>
</dbReference>
<dbReference type="CDD" id="cd01189">
    <property type="entry name" value="INT_ICEBs1_C_like"/>
    <property type="match status" value="1"/>
</dbReference>
<dbReference type="InterPro" id="IPR010998">
    <property type="entry name" value="Integrase_recombinase_N"/>
</dbReference>
<dbReference type="InterPro" id="IPR013762">
    <property type="entry name" value="Integrase-like_cat_sf"/>
</dbReference>
<dbReference type="GO" id="GO:0006310">
    <property type="term" value="P:DNA recombination"/>
    <property type="evidence" value="ECO:0007669"/>
    <property type="project" value="UniProtKB-KW"/>
</dbReference>
<dbReference type="Gene3D" id="1.10.443.10">
    <property type="entry name" value="Intergrase catalytic core"/>
    <property type="match status" value="1"/>
</dbReference>
<dbReference type="GO" id="GO:0003677">
    <property type="term" value="F:DNA binding"/>
    <property type="evidence" value="ECO:0007669"/>
    <property type="project" value="UniProtKB-KW"/>
</dbReference>
<dbReference type="InterPro" id="IPR058717">
    <property type="entry name" value="Phage_L5_Integrase_N"/>
</dbReference>
<evidence type="ECO:0000256" key="2">
    <source>
        <dbReference type="ARBA" id="ARBA00023125"/>
    </source>
</evidence>
<name>A0A927N4E9_9ACTN</name>
<feature type="region of interest" description="Disordered" evidence="4">
    <location>
        <begin position="351"/>
        <end position="372"/>
    </location>
</feature>
<sequence length="372" mass="41692">MSVEKRGDRWRARYRGPDGRERNKSFRRKLDAQRWLADQKVRMSRGEWVDPAALRVQFGVVAREWFDGTLHLKPRTRSSYRRLLDLRLLPRWEHVPMGKVAGHLPEWISELAGTGLSASQVRQAVYVFSSVCQHAIRTGRLLANPVVGIKLPKLVPSGERRFLSHAEVARLAGAAGAYGTFIRTLAYTGLRWGEATALRVRDVDLDRGRLDVRRAFADIDGQLVEGKPKTHQSRTVPLLPALRDELRALVVERNRDALVFTAPEGGPLRVGNFRQRVWSPAVRGAGLDGLTIHGLRHTAASLYISACTPPKVVQRILGHASVVMTMDLYGHLYPDEMDVWAARLNEVASRSGVWPERGQNGSVGDVETENDQ</sequence>